<dbReference type="GO" id="GO:0008270">
    <property type="term" value="F:zinc ion binding"/>
    <property type="evidence" value="ECO:0007669"/>
    <property type="project" value="UniProtKB-KW"/>
</dbReference>
<keyword evidence="5 11" id="KW-0863">Zinc-finger</keyword>
<feature type="coiled-coil region" evidence="12">
    <location>
        <begin position="550"/>
        <end position="577"/>
    </location>
</feature>
<evidence type="ECO:0000313" key="16">
    <source>
        <dbReference type="EMBL" id="CAF4252448.1"/>
    </source>
</evidence>
<dbReference type="PANTHER" id="PTHR46297:SF1">
    <property type="entry name" value="ZINC FINGER CCCH-TYPE WITH G PATCH DOMAIN-CONTAINING PROTEIN"/>
    <property type="match status" value="1"/>
</dbReference>
<keyword evidence="9" id="KW-0804">Transcription</keyword>
<evidence type="ECO:0000256" key="13">
    <source>
        <dbReference type="SAM" id="MobiDB-lite"/>
    </source>
</evidence>
<dbReference type="InterPro" id="IPR000571">
    <property type="entry name" value="Znf_CCCH"/>
</dbReference>
<evidence type="ECO:0000256" key="12">
    <source>
        <dbReference type="SAM" id="Coils"/>
    </source>
</evidence>
<evidence type="ECO:0000256" key="8">
    <source>
        <dbReference type="ARBA" id="ARBA00023125"/>
    </source>
</evidence>
<dbReference type="SMART" id="SM00443">
    <property type="entry name" value="G_patch"/>
    <property type="match status" value="1"/>
</dbReference>
<dbReference type="EMBL" id="CAJOBS010000752">
    <property type="protein sequence ID" value="CAF4636754.1"/>
    <property type="molecule type" value="Genomic_DNA"/>
</dbReference>
<dbReference type="CDD" id="cd20384">
    <property type="entry name" value="Tudor_ZGPAT"/>
    <property type="match status" value="1"/>
</dbReference>
<dbReference type="AlphaFoldDB" id="A0A820EQT7"/>
<feature type="domain" description="C3H1-type" evidence="14">
    <location>
        <begin position="281"/>
        <end position="308"/>
    </location>
</feature>
<comment type="subcellular location">
    <subcellularLocation>
        <location evidence="1">Nucleus</location>
    </subcellularLocation>
</comment>
<keyword evidence="18" id="KW-1185">Reference proteome</keyword>
<evidence type="ECO:0000259" key="15">
    <source>
        <dbReference type="PROSITE" id="PS50174"/>
    </source>
</evidence>
<evidence type="ECO:0000256" key="11">
    <source>
        <dbReference type="PROSITE-ProRule" id="PRU00723"/>
    </source>
</evidence>
<reference evidence="16" key="1">
    <citation type="submission" date="2021-02" db="EMBL/GenBank/DDBJ databases">
        <authorList>
            <person name="Nowell W R."/>
        </authorList>
    </citation>
    <scope>NUCLEOTIDE SEQUENCE</scope>
</reference>
<gene>
    <name evidence="17" type="ORF">TOA249_LOCUS12976</name>
    <name evidence="16" type="ORF">UJA718_LOCUS9632</name>
</gene>
<name>A0A820EQT7_9BILA</name>
<dbReference type="PROSITE" id="PS50103">
    <property type="entry name" value="ZF_C3H1"/>
    <property type="match status" value="1"/>
</dbReference>
<evidence type="ECO:0000256" key="7">
    <source>
        <dbReference type="ARBA" id="ARBA00023015"/>
    </source>
</evidence>
<evidence type="ECO:0000313" key="17">
    <source>
        <dbReference type="EMBL" id="CAF4636754.1"/>
    </source>
</evidence>
<dbReference type="GO" id="GO:0000978">
    <property type="term" value="F:RNA polymerase II cis-regulatory region sequence-specific DNA binding"/>
    <property type="evidence" value="ECO:0007669"/>
    <property type="project" value="TreeGrafter"/>
</dbReference>
<keyword evidence="4 11" id="KW-0479">Metal-binding</keyword>
<keyword evidence="7" id="KW-0805">Transcription regulation</keyword>
<dbReference type="GO" id="GO:0005634">
    <property type="term" value="C:nucleus"/>
    <property type="evidence" value="ECO:0007669"/>
    <property type="project" value="UniProtKB-SubCell"/>
</dbReference>
<evidence type="ECO:0000256" key="1">
    <source>
        <dbReference type="ARBA" id="ARBA00004123"/>
    </source>
</evidence>
<dbReference type="Pfam" id="PF01585">
    <property type="entry name" value="G-patch"/>
    <property type="match status" value="1"/>
</dbReference>
<organism evidence="16 18">
    <name type="scientific">Rotaria socialis</name>
    <dbReference type="NCBI Taxonomy" id="392032"/>
    <lineage>
        <taxon>Eukaryota</taxon>
        <taxon>Metazoa</taxon>
        <taxon>Spiralia</taxon>
        <taxon>Gnathifera</taxon>
        <taxon>Rotifera</taxon>
        <taxon>Eurotatoria</taxon>
        <taxon>Bdelloidea</taxon>
        <taxon>Philodinida</taxon>
        <taxon>Philodinidae</taxon>
        <taxon>Rotaria</taxon>
    </lineage>
</organism>
<evidence type="ECO:0000256" key="5">
    <source>
        <dbReference type="ARBA" id="ARBA00022771"/>
    </source>
</evidence>
<feature type="zinc finger region" description="C3H1-type" evidence="11">
    <location>
        <begin position="281"/>
        <end position="308"/>
    </location>
</feature>
<evidence type="ECO:0000259" key="14">
    <source>
        <dbReference type="PROSITE" id="PS50103"/>
    </source>
</evidence>
<evidence type="ECO:0000256" key="3">
    <source>
        <dbReference type="ARBA" id="ARBA00022491"/>
    </source>
</evidence>
<evidence type="ECO:0000256" key="6">
    <source>
        <dbReference type="ARBA" id="ARBA00022833"/>
    </source>
</evidence>
<evidence type="ECO:0000313" key="18">
    <source>
        <dbReference type="Proteomes" id="UP000663873"/>
    </source>
</evidence>
<dbReference type="EMBL" id="CAJOBP010001091">
    <property type="protein sequence ID" value="CAF4252448.1"/>
    <property type="molecule type" value="Genomic_DNA"/>
</dbReference>
<dbReference type="PROSITE" id="PS50174">
    <property type="entry name" value="G_PATCH"/>
    <property type="match status" value="1"/>
</dbReference>
<keyword evidence="3" id="KW-0678">Repressor</keyword>
<sequence>MSSSYTKELDCFGNACTTCGRCRDWKHTGRNWYRASDATCNDYRYFHYLIYRHPPAFQRGIGGRLISHYFHRGRGAGVIIFDTPTHTDYHNLCECRKKNPQNCPQTRPIETIWQILEEKVYGGGWETKTIDQLKRRIQQQLKRIDMNMTDSPGDDECIREYQAQLKYVEDAILQQEETEGVASSELRQLRADLREALSLFNPTNSNIDDSESAPCVTLSSDSESSDDDEEENSIVKEIVGTNCSVKIKCPISGLQRHNAVVLGIESIEDNTVRVLFCQPTRIDFKPCSHFLNDTCRFDDNCKYSHGFVVSVDDLLEYIEANYDTLAVGQNVICKQGTDGLWKPGVIESVENDTHICVIRFTHFNALEAIPFESLITTNTSNTIQTNDDNENVEEDDAVINSIADMPSSSTDVPRLGNLGVWEKHTKGIGSKLLAKMGYKSGQGLGRNNQGLVNPIDANVLPKGKSLDAVLELKRKKKLPDAFKIKKHRHQSTMEKQKKLPEQTDVFTFLDKIFTSEMRSTTQDSSPSPLDRFKDNKTTVDETALLLHTEIGRRNDEIRVLEREIRHLEERLKYNEVRRDSTVAVSIKQRLTAKKIQYNKLKQIENGLQSKREQIRTKKLDLF</sequence>
<feature type="region of interest" description="Disordered" evidence="13">
    <location>
        <begin position="203"/>
        <end position="231"/>
    </location>
</feature>
<dbReference type="Gene3D" id="2.30.30.1190">
    <property type="match status" value="1"/>
</dbReference>
<protein>
    <recommendedName>
        <fullName evidence="2">Zinc finger CCCH-type with G patch domain-containing protein</fullName>
    </recommendedName>
</protein>
<evidence type="ECO:0000256" key="4">
    <source>
        <dbReference type="ARBA" id="ARBA00022723"/>
    </source>
</evidence>
<feature type="domain" description="G-patch" evidence="15">
    <location>
        <begin position="425"/>
        <end position="471"/>
    </location>
</feature>
<comment type="caution">
    <text evidence="16">The sequence shown here is derived from an EMBL/GenBank/DDBJ whole genome shotgun (WGS) entry which is preliminary data.</text>
</comment>
<dbReference type="PANTHER" id="PTHR46297">
    <property type="entry name" value="ZINC FINGER CCCH-TYPE WITH G PATCH DOMAIN-CONTAINING PROTEIN"/>
    <property type="match status" value="1"/>
</dbReference>
<evidence type="ECO:0000256" key="10">
    <source>
        <dbReference type="ARBA" id="ARBA00023242"/>
    </source>
</evidence>
<accession>A0A820EQT7</accession>
<keyword evidence="6 11" id="KW-0862">Zinc</keyword>
<dbReference type="Proteomes" id="UP000663838">
    <property type="component" value="Unassembled WGS sequence"/>
</dbReference>
<evidence type="ECO:0000256" key="2">
    <source>
        <dbReference type="ARBA" id="ARBA00022414"/>
    </source>
</evidence>
<keyword evidence="8" id="KW-0238">DNA-binding</keyword>
<dbReference type="InterPro" id="IPR000467">
    <property type="entry name" value="G_patch_dom"/>
</dbReference>
<keyword evidence="12" id="KW-0175">Coiled coil</keyword>
<proteinExistence type="predicted"/>
<dbReference type="Proteomes" id="UP000663873">
    <property type="component" value="Unassembled WGS sequence"/>
</dbReference>
<evidence type="ECO:0000256" key="9">
    <source>
        <dbReference type="ARBA" id="ARBA00023163"/>
    </source>
</evidence>
<dbReference type="GO" id="GO:0001227">
    <property type="term" value="F:DNA-binding transcription repressor activity, RNA polymerase II-specific"/>
    <property type="evidence" value="ECO:0007669"/>
    <property type="project" value="TreeGrafter"/>
</dbReference>
<keyword evidence="10" id="KW-0539">Nucleus</keyword>